<gene>
    <name evidence="6" type="ORF">PV05_08249</name>
</gene>
<comment type="similarity">
    <text evidence="2">Belongs to the OXA1/ALB3/YidC family.</text>
</comment>
<dbReference type="HOGENOM" id="CLU_029282_1_0_1"/>
<dbReference type="Proteomes" id="UP000054342">
    <property type="component" value="Unassembled WGS sequence"/>
</dbReference>
<comment type="subcellular location">
    <subcellularLocation>
        <location evidence="1">Membrane</location>
        <topology evidence="1">Multi-pass membrane protein</topology>
    </subcellularLocation>
</comment>
<proteinExistence type="inferred from homology"/>
<accession>A0A0D2EXS8</accession>
<dbReference type="STRING" id="348802.A0A0D2EXS8"/>
<protein>
    <submittedName>
        <fullName evidence="6">Uncharacterized protein</fullName>
    </submittedName>
</protein>
<name>A0A0D2EXS8_9EURO</name>
<dbReference type="InterPro" id="IPR001708">
    <property type="entry name" value="YidC/ALB3/OXA1/COX18"/>
</dbReference>
<dbReference type="GO" id="GO:0032977">
    <property type="term" value="F:membrane insertase activity"/>
    <property type="evidence" value="ECO:0007669"/>
    <property type="project" value="InterPro"/>
</dbReference>
<sequence length="341" mass="37767">MLSRQTLRCVQNASPRAGVCHSLSHSPRSPFARPFHSSRPNHLVAEALHLSEAAFQQVHALSGLSWGLSIPLTAAIFRLAWLPVLYVTNKASKEEQKLAGILKGWRQAYQSRAVMKYPAGTDDAAKKAEAYVQTQLNAKLKDMRKHTKYLGKWSRAALQVSFLPIWFINADVIRRMSGDTRTALSVFTKMGQEADTSIVSIEPGLQNESFLWLSNLVEFDQTWGLPLFFAALSGASVWQIVGKDIKKMQSKVTGMNRGEAKTRELVTLQFSQLIAASAFVFPLLIIRGELPSAVVLYMIGSVGTQTIQRPFVKYALGIKPPTDKLETRIPKLKGEKETAAG</sequence>
<organism evidence="6 7">
    <name type="scientific">Exophiala xenobiotica</name>
    <dbReference type="NCBI Taxonomy" id="348802"/>
    <lineage>
        <taxon>Eukaryota</taxon>
        <taxon>Fungi</taxon>
        <taxon>Dikarya</taxon>
        <taxon>Ascomycota</taxon>
        <taxon>Pezizomycotina</taxon>
        <taxon>Eurotiomycetes</taxon>
        <taxon>Chaetothyriomycetidae</taxon>
        <taxon>Chaetothyriales</taxon>
        <taxon>Herpotrichiellaceae</taxon>
        <taxon>Exophiala</taxon>
    </lineage>
</organism>
<keyword evidence="7" id="KW-1185">Reference proteome</keyword>
<keyword evidence="4" id="KW-1133">Transmembrane helix</keyword>
<dbReference type="GO" id="GO:0032979">
    <property type="term" value="P:protein insertion into mitochondrial inner membrane from matrix"/>
    <property type="evidence" value="ECO:0007669"/>
    <property type="project" value="TreeGrafter"/>
</dbReference>
<keyword evidence="5" id="KW-0472">Membrane</keyword>
<dbReference type="GeneID" id="25330157"/>
<evidence type="ECO:0000256" key="1">
    <source>
        <dbReference type="ARBA" id="ARBA00004141"/>
    </source>
</evidence>
<evidence type="ECO:0000256" key="5">
    <source>
        <dbReference type="ARBA" id="ARBA00023136"/>
    </source>
</evidence>
<evidence type="ECO:0000256" key="2">
    <source>
        <dbReference type="ARBA" id="ARBA00009877"/>
    </source>
</evidence>
<dbReference type="PANTHER" id="PTHR12428">
    <property type="entry name" value="OXA1"/>
    <property type="match status" value="1"/>
</dbReference>
<evidence type="ECO:0000313" key="6">
    <source>
        <dbReference type="EMBL" id="KIW52619.1"/>
    </source>
</evidence>
<dbReference type="PANTHER" id="PTHR12428:SF65">
    <property type="entry name" value="CYTOCHROME C OXIDASE ASSEMBLY PROTEIN COX18, MITOCHONDRIAL"/>
    <property type="match status" value="1"/>
</dbReference>
<dbReference type="GO" id="GO:0033617">
    <property type="term" value="P:mitochondrial respiratory chain complex IV assembly"/>
    <property type="evidence" value="ECO:0007669"/>
    <property type="project" value="TreeGrafter"/>
</dbReference>
<dbReference type="AlphaFoldDB" id="A0A0D2EXS8"/>
<evidence type="ECO:0000313" key="7">
    <source>
        <dbReference type="Proteomes" id="UP000054342"/>
    </source>
</evidence>
<evidence type="ECO:0000256" key="4">
    <source>
        <dbReference type="ARBA" id="ARBA00022989"/>
    </source>
</evidence>
<keyword evidence="3" id="KW-0812">Transmembrane</keyword>
<dbReference type="GO" id="GO:0005743">
    <property type="term" value="C:mitochondrial inner membrane"/>
    <property type="evidence" value="ECO:0007669"/>
    <property type="project" value="TreeGrafter"/>
</dbReference>
<evidence type="ECO:0000256" key="3">
    <source>
        <dbReference type="ARBA" id="ARBA00022692"/>
    </source>
</evidence>
<reference evidence="6 7" key="1">
    <citation type="submission" date="2015-01" db="EMBL/GenBank/DDBJ databases">
        <title>The Genome Sequence of Exophiala xenobiotica CBS118157.</title>
        <authorList>
            <consortium name="The Broad Institute Genomics Platform"/>
            <person name="Cuomo C."/>
            <person name="de Hoog S."/>
            <person name="Gorbushina A."/>
            <person name="Stielow B."/>
            <person name="Teixiera M."/>
            <person name="Abouelleil A."/>
            <person name="Chapman S.B."/>
            <person name="Priest M."/>
            <person name="Young S.K."/>
            <person name="Wortman J."/>
            <person name="Nusbaum C."/>
            <person name="Birren B."/>
        </authorList>
    </citation>
    <scope>NUCLEOTIDE SEQUENCE [LARGE SCALE GENOMIC DNA]</scope>
    <source>
        <strain evidence="6 7">CBS 118157</strain>
    </source>
</reference>
<dbReference type="OrthoDB" id="2148490at2759"/>
<dbReference type="RefSeq" id="XP_013313203.1">
    <property type="nucleotide sequence ID" value="XM_013457749.1"/>
</dbReference>
<dbReference type="EMBL" id="KN847321">
    <property type="protein sequence ID" value="KIW52619.1"/>
    <property type="molecule type" value="Genomic_DNA"/>
</dbReference>